<protein>
    <submittedName>
        <fullName evidence="1">Uncharacterized protein</fullName>
    </submittedName>
</protein>
<sequence length="118" mass="13211">MSKSLPEWQIPSDLRSLIDADDDSMWDCDDWSPIILTVSGDTQHDGREIDLAWQIEYETTGVTGYEFCDRVIAAVESAAADLLPLLNCGDTESAACVIWVETEEACRRLLEIVWPMAD</sequence>
<organism evidence="1 2">
    <name type="scientific">Mariniblastus fucicola</name>
    <dbReference type="NCBI Taxonomy" id="980251"/>
    <lineage>
        <taxon>Bacteria</taxon>
        <taxon>Pseudomonadati</taxon>
        <taxon>Planctomycetota</taxon>
        <taxon>Planctomycetia</taxon>
        <taxon>Pirellulales</taxon>
        <taxon>Pirellulaceae</taxon>
        <taxon>Mariniblastus</taxon>
    </lineage>
</organism>
<dbReference type="RefSeq" id="WP_075083631.1">
    <property type="nucleotide sequence ID" value="NZ_LWSI01000015.1"/>
</dbReference>
<evidence type="ECO:0000313" key="2">
    <source>
        <dbReference type="Proteomes" id="UP000322214"/>
    </source>
</evidence>
<dbReference type="EMBL" id="CP042912">
    <property type="protein sequence ID" value="QEG24814.1"/>
    <property type="molecule type" value="Genomic_DNA"/>
</dbReference>
<proteinExistence type="predicted"/>
<evidence type="ECO:0000313" key="1">
    <source>
        <dbReference type="EMBL" id="QEG24814.1"/>
    </source>
</evidence>
<dbReference type="AlphaFoldDB" id="A0A5B9PEX8"/>
<reference evidence="1 2" key="1">
    <citation type="submission" date="2019-08" db="EMBL/GenBank/DDBJ databases">
        <title>Deep-cultivation of Planctomycetes and their phenomic and genomic characterization uncovers novel biology.</title>
        <authorList>
            <person name="Wiegand S."/>
            <person name="Jogler M."/>
            <person name="Boedeker C."/>
            <person name="Pinto D."/>
            <person name="Vollmers J."/>
            <person name="Rivas-Marin E."/>
            <person name="Kohn T."/>
            <person name="Peeters S.H."/>
            <person name="Heuer A."/>
            <person name="Rast P."/>
            <person name="Oberbeckmann S."/>
            <person name="Bunk B."/>
            <person name="Jeske O."/>
            <person name="Meyerdierks A."/>
            <person name="Storesund J.E."/>
            <person name="Kallscheuer N."/>
            <person name="Luecker S."/>
            <person name="Lage O.M."/>
            <person name="Pohl T."/>
            <person name="Merkel B.J."/>
            <person name="Hornburger P."/>
            <person name="Mueller R.-W."/>
            <person name="Bruemmer F."/>
            <person name="Labrenz M."/>
            <person name="Spormann A.M."/>
            <person name="Op den Camp H."/>
            <person name="Overmann J."/>
            <person name="Amann R."/>
            <person name="Jetten M.S.M."/>
            <person name="Mascher T."/>
            <person name="Medema M.H."/>
            <person name="Devos D.P."/>
            <person name="Kaster A.-K."/>
            <person name="Ovreas L."/>
            <person name="Rohde M."/>
            <person name="Galperin M.Y."/>
            <person name="Jogler C."/>
        </authorList>
    </citation>
    <scope>NUCLEOTIDE SEQUENCE [LARGE SCALE GENOMIC DNA]</scope>
    <source>
        <strain evidence="1 2">FC18</strain>
    </source>
</reference>
<name>A0A5B9PEX8_9BACT</name>
<keyword evidence="2" id="KW-1185">Reference proteome</keyword>
<dbReference type="STRING" id="980251.GCA_001642875_00827"/>
<dbReference type="Proteomes" id="UP000322214">
    <property type="component" value="Chromosome"/>
</dbReference>
<dbReference type="KEGG" id="mff:MFFC18_47370"/>
<accession>A0A5B9PEX8</accession>
<gene>
    <name evidence="1" type="ORF">MFFC18_47370</name>
</gene>